<evidence type="ECO:0000259" key="11">
    <source>
        <dbReference type="PROSITE" id="PS51918"/>
    </source>
</evidence>
<dbReference type="STRING" id="1346286.SAMN05444362_101512"/>
<reference evidence="13" key="1">
    <citation type="submission" date="2016-11" db="EMBL/GenBank/DDBJ databases">
        <authorList>
            <person name="Varghese N."/>
            <person name="Submissions S."/>
        </authorList>
    </citation>
    <scope>NUCLEOTIDE SEQUENCE [LARGE SCALE GENOMIC DNA]</scope>
    <source>
        <strain evidence="13">DSM 27370</strain>
    </source>
</reference>
<comment type="function">
    <text evidence="10">Probably acts as a heme chaperone, transferring heme to an unknown acceptor. Binds one molecule of heme per monomer, possibly covalently. Binds 1 [4Fe-4S] cluster. The cluster is coordinated with 3 cysteines and an exchangeable S-adenosyl-L-methionine.</text>
</comment>
<evidence type="ECO:0000256" key="6">
    <source>
        <dbReference type="ARBA" id="ARBA00022723"/>
    </source>
</evidence>
<dbReference type="PANTHER" id="PTHR13932:SF5">
    <property type="entry name" value="RADICAL S-ADENOSYL METHIONINE DOMAIN-CONTAINING PROTEIN 1, MITOCHONDRIAL"/>
    <property type="match status" value="1"/>
</dbReference>
<dbReference type="RefSeq" id="WP_062175583.1">
    <property type="nucleotide sequence ID" value="NZ_BBXL01000001.1"/>
</dbReference>
<dbReference type="SFLD" id="SFLDG01065">
    <property type="entry name" value="anaerobic_coproporphyrinogen-I"/>
    <property type="match status" value="1"/>
</dbReference>
<evidence type="ECO:0000256" key="9">
    <source>
        <dbReference type="ARBA" id="ARBA00023186"/>
    </source>
</evidence>
<dbReference type="NCBIfam" id="TIGR00539">
    <property type="entry name" value="hemN_rel"/>
    <property type="match status" value="1"/>
</dbReference>
<keyword evidence="6 10" id="KW-0479">Metal-binding</keyword>
<accession>A0A1M4U5M1</accession>
<dbReference type="InterPro" id="IPR004559">
    <property type="entry name" value="HemW-like"/>
</dbReference>
<dbReference type="EMBL" id="FQUC01000001">
    <property type="protein sequence ID" value="SHE52042.1"/>
    <property type="molecule type" value="Genomic_DNA"/>
</dbReference>
<dbReference type="Proteomes" id="UP000184480">
    <property type="component" value="Unassembled WGS sequence"/>
</dbReference>
<feature type="domain" description="Radical SAM core" evidence="11">
    <location>
        <begin position="1"/>
        <end position="231"/>
    </location>
</feature>
<dbReference type="InterPro" id="IPR010723">
    <property type="entry name" value="HemN_C"/>
</dbReference>
<dbReference type="InterPro" id="IPR034505">
    <property type="entry name" value="Coproporphyrinogen-III_oxidase"/>
</dbReference>
<evidence type="ECO:0000256" key="3">
    <source>
        <dbReference type="ARBA" id="ARBA00017228"/>
    </source>
</evidence>
<organism evidence="12 13">
    <name type="scientific">Dysgonomonas macrotermitis</name>
    <dbReference type="NCBI Taxonomy" id="1346286"/>
    <lineage>
        <taxon>Bacteria</taxon>
        <taxon>Pseudomonadati</taxon>
        <taxon>Bacteroidota</taxon>
        <taxon>Bacteroidia</taxon>
        <taxon>Bacteroidales</taxon>
        <taxon>Dysgonomonadaceae</taxon>
        <taxon>Dysgonomonas</taxon>
    </lineage>
</organism>
<dbReference type="InterPro" id="IPR007197">
    <property type="entry name" value="rSAM"/>
</dbReference>
<dbReference type="SFLD" id="SFLDF00562">
    <property type="entry name" value="HemN-like__clustered_with_heat"/>
    <property type="match status" value="1"/>
</dbReference>
<dbReference type="GO" id="GO:0005737">
    <property type="term" value="C:cytoplasm"/>
    <property type="evidence" value="ECO:0007669"/>
    <property type="project" value="UniProtKB-SubCell"/>
</dbReference>
<dbReference type="InterPro" id="IPR058240">
    <property type="entry name" value="rSAM_sf"/>
</dbReference>
<dbReference type="Pfam" id="PF06969">
    <property type="entry name" value="HemN_C"/>
    <property type="match status" value="1"/>
</dbReference>
<keyword evidence="8 10" id="KW-0411">Iron-sulfur</keyword>
<evidence type="ECO:0000256" key="5">
    <source>
        <dbReference type="ARBA" id="ARBA00022691"/>
    </source>
</evidence>
<dbReference type="SFLD" id="SFLDG01082">
    <property type="entry name" value="B12-binding_domain_containing"/>
    <property type="match status" value="1"/>
</dbReference>
<proteinExistence type="inferred from homology"/>
<evidence type="ECO:0000256" key="2">
    <source>
        <dbReference type="ARBA" id="ARBA00006100"/>
    </source>
</evidence>
<keyword evidence="10" id="KW-0963">Cytoplasm</keyword>
<evidence type="ECO:0000256" key="4">
    <source>
        <dbReference type="ARBA" id="ARBA00022617"/>
    </source>
</evidence>
<dbReference type="PANTHER" id="PTHR13932">
    <property type="entry name" value="COPROPORPHYRINIGEN III OXIDASE"/>
    <property type="match status" value="1"/>
</dbReference>
<comment type="similarity">
    <text evidence="2">Belongs to the anaerobic coproporphyrinogen-III oxidase family. HemW subfamily.</text>
</comment>
<evidence type="ECO:0000256" key="1">
    <source>
        <dbReference type="ARBA" id="ARBA00001966"/>
    </source>
</evidence>
<dbReference type="SMART" id="SM00729">
    <property type="entry name" value="Elp3"/>
    <property type="match status" value="1"/>
</dbReference>
<dbReference type="GO" id="GO:0006779">
    <property type="term" value="P:porphyrin-containing compound biosynthetic process"/>
    <property type="evidence" value="ECO:0007669"/>
    <property type="project" value="InterPro"/>
</dbReference>
<name>A0A1M4U5M1_9BACT</name>
<keyword evidence="9 10" id="KW-0143">Chaperone</keyword>
<dbReference type="InterPro" id="IPR006638">
    <property type="entry name" value="Elp3/MiaA/NifB-like_rSAM"/>
</dbReference>
<comment type="subcellular location">
    <subcellularLocation>
        <location evidence="10">Cytoplasm</location>
    </subcellularLocation>
</comment>
<protein>
    <recommendedName>
        <fullName evidence="3 10">Heme chaperone HemW</fullName>
    </recommendedName>
</protein>
<comment type="cofactor">
    <cofactor evidence="1">
        <name>[4Fe-4S] cluster</name>
        <dbReference type="ChEBI" id="CHEBI:49883"/>
    </cofactor>
</comment>
<dbReference type="SFLD" id="SFLDF00288">
    <property type="entry name" value="HemN-like__clustered_with_nucl"/>
    <property type="match status" value="1"/>
</dbReference>
<evidence type="ECO:0000256" key="10">
    <source>
        <dbReference type="RuleBase" id="RU364116"/>
    </source>
</evidence>
<keyword evidence="13" id="KW-1185">Reference proteome</keyword>
<evidence type="ECO:0000256" key="8">
    <source>
        <dbReference type="ARBA" id="ARBA00023014"/>
    </source>
</evidence>
<evidence type="ECO:0000313" key="12">
    <source>
        <dbReference type="EMBL" id="SHE52042.1"/>
    </source>
</evidence>
<dbReference type="SFLD" id="SFLDS00029">
    <property type="entry name" value="Radical_SAM"/>
    <property type="match status" value="1"/>
</dbReference>
<sequence length="376" mass="43348">MAVIYIHVPFCKTRCIYCDFYTRTNMDQKTPYVDAICKEMVLRANYIGNETIETIYFGGGTPSQLSEADFKAIFEAIFSAFEVTDNVEITLEANPDDLSVKYIDMLRRVGFNRLSMGVQSFDDAQLQFLNRRHSAQKAINTVKASQQAGFSNISIDLMYGLPDLSIEMWNKTLDQAISLNIQHISSYHLIYEQGTKLYRLLQKGEVKSAEEETSVEMFSILIERLQQAGFIHYEISNFGKEGYFSRHNSSYWLGAKYLGLGPSAHSYNRENRCWNISSIAKYIQGIENRKPFIEEEDLDPPTRYNDFILTGMRTMWGISTTDLKNQFGEEFLDYCNKNIRKHLQSGDVITEGDRYKISRQGIFISDSIMSDLMYIE</sequence>
<evidence type="ECO:0000256" key="7">
    <source>
        <dbReference type="ARBA" id="ARBA00023004"/>
    </source>
</evidence>
<dbReference type="Pfam" id="PF04055">
    <property type="entry name" value="Radical_SAM"/>
    <property type="match status" value="1"/>
</dbReference>
<gene>
    <name evidence="12" type="ORF">SAMN05444362_101512</name>
</gene>
<keyword evidence="5 10" id="KW-0949">S-adenosyl-L-methionine</keyword>
<keyword evidence="7 10" id="KW-0408">Iron</keyword>
<dbReference type="GO" id="GO:0046872">
    <property type="term" value="F:metal ion binding"/>
    <property type="evidence" value="ECO:0007669"/>
    <property type="project" value="UniProtKB-UniRule"/>
</dbReference>
<dbReference type="GO" id="GO:0004109">
    <property type="term" value="F:coproporphyrinogen oxidase activity"/>
    <property type="evidence" value="ECO:0007669"/>
    <property type="project" value="InterPro"/>
</dbReference>
<dbReference type="OrthoDB" id="9808022at2"/>
<keyword evidence="10" id="KW-0004">4Fe-4S</keyword>
<dbReference type="AlphaFoldDB" id="A0A1M4U5M1"/>
<dbReference type="PROSITE" id="PS51918">
    <property type="entry name" value="RADICAL_SAM"/>
    <property type="match status" value="1"/>
</dbReference>
<dbReference type="CDD" id="cd01335">
    <property type="entry name" value="Radical_SAM"/>
    <property type="match status" value="1"/>
</dbReference>
<dbReference type="GO" id="GO:0051539">
    <property type="term" value="F:4 iron, 4 sulfur cluster binding"/>
    <property type="evidence" value="ECO:0007669"/>
    <property type="project" value="UniProtKB-UniRule"/>
</dbReference>
<keyword evidence="4 10" id="KW-0349">Heme</keyword>
<dbReference type="SUPFAM" id="SSF102114">
    <property type="entry name" value="Radical SAM enzymes"/>
    <property type="match status" value="1"/>
</dbReference>
<dbReference type="Gene3D" id="3.20.20.70">
    <property type="entry name" value="Aldolase class I"/>
    <property type="match status" value="1"/>
</dbReference>
<dbReference type="InterPro" id="IPR013785">
    <property type="entry name" value="Aldolase_TIM"/>
</dbReference>
<evidence type="ECO:0000313" key="13">
    <source>
        <dbReference type="Proteomes" id="UP000184480"/>
    </source>
</evidence>